<dbReference type="AlphaFoldDB" id="A0A6C0I455"/>
<sequence length="135" mass="15930">MSDQPTTHEAVENLHLFFIMRHFISEQLLNRAMHSLLNILPDAGWEWVANIDINNVNKGVDPAFDVLQNDMNSQQTFKYDITWETKPIFVWILRQLNYIAKHGISQFKNLYSTHRVPPQMDGFWQLETDPTQMEI</sequence>
<dbReference type="EMBL" id="MN740101">
    <property type="protein sequence ID" value="QHT87801.1"/>
    <property type="molecule type" value="Genomic_DNA"/>
</dbReference>
<reference evidence="1" key="1">
    <citation type="journal article" date="2020" name="Nature">
        <title>Giant virus diversity and host interactions through global metagenomics.</title>
        <authorList>
            <person name="Schulz F."/>
            <person name="Roux S."/>
            <person name="Paez-Espino D."/>
            <person name="Jungbluth S."/>
            <person name="Walsh D.A."/>
            <person name="Denef V.J."/>
            <person name="McMahon K.D."/>
            <person name="Konstantinidis K.T."/>
            <person name="Eloe-Fadrosh E.A."/>
            <person name="Kyrpides N.C."/>
            <person name="Woyke T."/>
        </authorList>
    </citation>
    <scope>NUCLEOTIDE SEQUENCE</scope>
    <source>
        <strain evidence="1">GVMAG-M-3300023184-191</strain>
    </source>
</reference>
<proteinExistence type="predicted"/>
<name>A0A6C0I455_9ZZZZ</name>
<organism evidence="1">
    <name type="scientific">viral metagenome</name>
    <dbReference type="NCBI Taxonomy" id="1070528"/>
    <lineage>
        <taxon>unclassified sequences</taxon>
        <taxon>metagenomes</taxon>
        <taxon>organismal metagenomes</taxon>
    </lineage>
</organism>
<protein>
    <submittedName>
        <fullName evidence="1">Uncharacterized protein</fullName>
    </submittedName>
</protein>
<evidence type="ECO:0000313" key="1">
    <source>
        <dbReference type="EMBL" id="QHT87801.1"/>
    </source>
</evidence>
<accession>A0A6C0I455</accession>